<dbReference type="EMBL" id="KZ613912">
    <property type="protein sequence ID" value="PMD50910.1"/>
    <property type="molecule type" value="Genomic_DNA"/>
</dbReference>
<dbReference type="OrthoDB" id="5362512at2759"/>
<feature type="domain" description="Heterokaryon incompatibility" evidence="1">
    <location>
        <begin position="75"/>
        <end position="222"/>
    </location>
</feature>
<evidence type="ECO:0000259" key="1">
    <source>
        <dbReference type="Pfam" id="PF06985"/>
    </source>
</evidence>
<dbReference type="RefSeq" id="XP_024727814.1">
    <property type="nucleotide sequence ID" value="XM_024876048.1"/>
</dbReference>
<accession>A0A2J6SJJ4</accession>
<dbReference type="InParanoid" id="A0A2J6SJJ4"/>
<evidence type="ECO:0000313" key="3">
    <source>
        <dbReference type="Proteomes" id="UP000235371"/>
    </source>
</evidence>
<dbReference type="PANTHER" id="PTHR33112:SF10">
    <property type="entry name" value="TOL"/>
    <property type="match status" value="1"/>
</dbReference>
<reference evidence="2 3" key="1">
    <citation type="submission" date="2016-04" db="EMBL/GenBank/DDBJ databases">
        <title>A degradative enzymes factory behind the ericoid mycorrhizal symbiosis.</title>
        <authorList>
            <consortium name="DOE Joint Genome Institute"/>
            <person name="Martino E."/>
            <person name="Morin E."/>
            <person name="Grelet G."/>
            <person name="Kuo A."/>
            <person name="Kohler A."/>
            <person name="Daghino S."/>
            <person name="Barry K."/>
            <person name="Choi C."/>
            <person name="Cichocki N."/>
            <person name="Clum A."/>
            <person name="Copeland A."/>
            <person name="Hainaut M."/>
            <person name="Haridas S."/>
            <person name="Labutti K."/>
            <person name="Lindquist E."/>
            <person name="Lipzen A."/>
            <person name="Khouja H.-R."/>
            <person name="Murat C."/>
            <person name="Ohm R."/>
            <person name="Olson A."/>
            <person name="Spatafora J."/>
            <person name="Veneault-Fourrey C."/>
            <person name="Henrissat B."/>
            <person name="Grigoriev I."/>
            <person name="Martin F."/>
            <person name="Perotto S."/>
        </authorList>
    </citation>
    <scope>NUCLEOTIDE SEQUENCE [LARGE SCALE GENOMIC DNA]</scope>
    <source>
        <strain evidence="2 3">E</strain>
    </source>
</reference>
<evidence type="ECO:0000313" key="2">
    <source>
        <dbReference type="EMBL" id="PMD50910.1"/>
    </source>
</evidence>
<gene>
    <name evidence="2" type="ORF">K444DRAFT_544384</name>
</gene>
<dbReference type="InterPro" id="IPR010730">
    <property type="entry name" value="HET"/>
</dbReference>
<sequence>MSELVVCRSCWVRLASASRPQQSEELPTGICAASKPASTWYPTQLIDVGLLDADAENRPRLVITSEASMDGRGPYVSLSHCWGRVKPLTLTTGTLDQFLNGIDLTLVPATFLDAFKLTRAIGFRFIWIDSLCIIQNSLDDWEYEAGTMLRVYQNAYCNIAATHSRNSSQGLFRSRNPKALFVVLYLTKIQDLNGTFELPNNDQWETDIDDAPLNRRPWVVQERQISKRILHFAADQIYWDCYQSHIGEAFSHPPSSRRLATKKNQGPLDMLNEEKFSHTWGHTVHQYTSSGLTFPEKDKILAISSMAQYLQEVWSDEYCAGLWRKYIEKQLCWRSLRQPERNSPKVLRAPRGLVSLMMVQCSSTIFLVGLKRDCSYLSSMLRYSRT</sequence>
<keyword evidence="3" id="KW-1185">Reference proteome</keyword>
<dbReference type="AlphaFoldDB" id="A0A2J6SJJ4"/>
<dbReference type="GeneID" id="36584127"/>
<dbReference type="PANTHER" id="PTHR33112">
    <property type="entry name" value="DOMAIN PROTEIN, PUTATIVE-RELATED"/>
    <property type="match status" value="1"/>
</dbReference>
<proteinExistence type="predicted"/>
<dbReference type="Pfam" id="PF06985">
    <property type="entry name" value="HET"/>
    <property type="match status" value="1"/>
</dbReference>
<name>A0A2J6SJJ4_9HELO</name>
<dbReference type="Proteomes" id="UP000235371">
    <property type="component" value="Unassembled WGS sequence"/>
</dbReference>
<protein>
    <submittedName>
        <fullName evidence="2">HET-domain-containing protein</fullName>
    </submittedName>
</protein>
<dbReference type="STRING" id="1095630.A0A2J6SJJ4"/>
<organism evidence="2 3">
    <name type="scientific">Hyaloscypha bicolor E</name>
    <dbReference type="NCBI Taxonomy" id="1095630"/>
    <lineage>
        <taxon>Eukaryota</taxon>
        <taxon>Fungi</taxon>
        <taxon>Dikarya</taxon>
        <taxon>Ascomycota</taxon>
        <taxon>Pezizomycotina</taxon>
        <taxon>Leotiomycetes</taxon>
        <taxon>Helotiales</taxon>
        <taxon>Hyaloscyphaceae</taxon>
        <taxon>Hyaloscypha</taxon>
        <taxon>Hyaloscypha bicolor</taxon>
    </lineage>
</organism>